<name>A0A8X8KQ97_9RHOB</name>
<dbReference type="InterPro" id="IPR011013">
    <property type="entry name" value="Gal_mutarotase_sf_dom"/>
</dbReference>
<feature type="binding site" evidence="8">
    <location>
        <begin position="76"/>
        <end position="77"/>
    </location>
    <ligand>
        <name>beta-D-galactose</name>
        <dbReference type="ChEBI" id="CHEBI:27667"/>
    </ligand>
</feature>
<dbReference type="PIRSF" id="PIRSF005096">
    <property type="entry name" value="GALM"/>
    <property type="match status" value="1"/>
</dbReference>
<evidence type="ECO:0000256" key="8">
    <source>
        <dbReference type="PIRSR" id="PIRSR005096-3"/>
    </source>
</evidence>
<reference evidence="9" key="1">
    <citation type="submission" date="2020-05" db="EMBL/GenBank/DDBJ databases">
        <title>Fertoebacter nigrum gen. nov., sp. nov., a new member of the family Rhodobacteraceae.</title>
        <authorList>
            <person name="Szuroczki S."/>
            <person name="Abbaszade G."/>
            <person name="Buni D."/>
            <person name="Schumann P."/>
            <person name="Toth E."/>
        </authorList>
    </citation>
    <scope>NUCLEOTIDE SEQUENCE</scope>
    <source>
        <strain evidence="9">RG-N-1a</strain>
    </source>
</reference>
<organism evidence="9 10">
    <name type="scientific">Fertoeibacter niger</name>
    <dbReference type="NCBI Taxonomy" id="2656921"/>
    <lineage>
        <taxon>Bacteria</taxon>
        <taxon>Pseudomonadati</taxon>
        <taxon>Pseudomonadota</taxon>
        <taxon>Alphaproteobacteria</taxon>
        <taxon>Rhodobacterales</taxon>
        <taxon>Paracoccaceae</taxon>
        <taxon>Fertoeibacter</taxon>
    </lineage>
</organism>
<dbReference type="EMBL" id="WHUT02000010">
    <property type="protein sequence ID" value="NUB45975.1"/>
    <property type="molecule type" value="Genomic_DNA"/>
</dbReference>
<comment type="similarity">
    <text evidence="2 5">Belongs to the aldose epimerase family.</text>
</comment>
<evidence type="ECO:0000256" key="2">
    <source>
        <dbReference type="ARBA" id="ARBA00006206"/>
    </source>
</evidence>
<dbReference type="Gene3D" id="2.70.98.10">
    <property type="match status" value="1"/>
</dbReference>
<sequence length="350" mass="37781">MTTRLVGTAHGHDIHEITLRAVDGAEARVLTWGATVSDLLIPAPAGLQRVVVGFPDLADYIADSAYAGSTAGRFANRITGGRFSLDGRDYQVSRNQGGRHMLHGGADGEAFSRRPWTLAAQDESSVTMALHSPDGDAGFPGAMEVRCTYRLLPPGTLRVEMQAICDAPTLCNLAHHSYFNLDIPAGARNRPVPSALDHSFMVQADFYTPVDADLIPTGEVRQIAGTPFDFRAPRKLRNGDGVAYDLGFVLRQRARGANDLVHAATLAGPDTGMQLEVHTSEPHLQLYDGGAYASAPVGRDGLGFGAHCGICLEPQRYPDSPNRSHFSDAVLRPGQIYRQVTEYRFNAPPH</sequence>
<evidence type="ECO:0000313" key="10">
    <source>
        <dbReference type="Proteomes" id="UP000484076"/>
    </source>
</evidence>
<accession>A0A8X8KQ97</accession>
<dbReference type="InterPro" id="IPR047215">
    <property type="entry name" value="Galactose_mutarotase-like"/>
</dbReference>
<comment type="catalytic activity">
    <reaction evidence="5">
        <text>alpha-D-glucose = beta-D-glucose</text>
        <dbReference type="Rhea" id="RHEA:10264"/>
        <dbReference type="ChEBI" id="CHEBI:15903"/>
        <dbReference type="ChEBI" id="CHEBI:17925"/>
        <dbReference type="EC" id="5.1.3.3"/>
    </reaction>
</comment>
<dbReference type="EC" id="5.1.3.3" evidence="5"/>
<dbReference type="GO" id="GO:0004034">
    <property type="term" value="F:aldose 1-epimerase activity"/>
    <property type="evidence" value="ECO:0007669"/>
    <property type="project" value="UniProtKB-EC"/>
</dbReference>
<dbReference type="InterPro" id="IPR008183">
    <property type="entry name" value="Aldose_1/G6P_1-epimerase"/>
</dbReference>
<gene>
    <name evidence="9" type="ORF">GEU84_016375</name>
</gene>
<dbReference type="GO" id="GO:0030246">
    <property type="term" value="F:carbohydrate binding"/>
    <property type="evidence" value="ECO:0007669"/>
    <property type="project" value="InterPro"/>
</dbReference>
<evidence type="ECO:0000256" key="4">
    <source>
        <dbReference type="ARBA" id="ARBA00023277"/>
    </source>
</evidence>
<evidence type="ECO:0000313" key="9">
    <source>
        <dbReference type="EMBL" id="NUB45975.1"/>
    </source>
</evidence>
<dbReference type="RefSeq" id="WP_152828062.1">
    <property type="nucleotide sequence ID" value="NZ_WHUT02000010.1"/>
</dbReference>
<dbReference type="NCBIfam" id="NF008277">
    <property type="entry name" value="PRK11055.1"/>
    <property type="match status" value="1"/>
</dbReference>
<dbReference type="PANTHER" id="PTHR10091:SF0">
    <property type="entry name" value="GALACTOSE MUTAROTASE"/>
    <property type="match status" value="1"/>
</dbReference>
<dbReference type="InterPro" id="IPR014718">
    <property type="entry name" value="GH-type_carb-bd"/>
</dbReference>
<evidence type="ECO:0000256" key="1">
    <source>
        <dbReference type="ARBA" id="ARBA00005028"/>
    </source>
</evidence>
<evidence type="ECO:0000256" key="6">
    <source>
        <dbReference type="PIRSR" id="PIRSR005096-1"/>
    </source>
</evidence>
<dbReference type="AlphaFoldDB" id="A0A8X8KQ97"/>
<dbReference type="GO" id="GO:0006006">
    <property type="term" value="P:glucose metabolic process"/>
    <property type="evidence" value="ECO:0007669"/>
    <property type="project" value="TreeGrafter"/>
</dbReference>
<comment type="pathway">
    <text evidence="1 5">Carbohydrate metabolism; hexose metabolism.</text>
</comment>
<keyword evidence="4 5" id="KW-0119">Carbohydrate metabolism</keyword>
<dbReference type="GO" id="GO:0033499">
    <property type="term" value="P:galactose catabolic process via UDP-galactose, Leloir pathway"/>
    <property type="evidence" value="ECO:0007669"/>
    <property type="project" value="TreeGrafter"/>
</dbReference>
<feature type="binding site" evidence="7">
    <location>
        <position position="245"/>
    </location>
    <ligand>
        <name>beta-D-galactose</name>
        <dbReference type="ChEBI" id="CHEBI:27667"/>
    </ligand>
</feature>
<feature type="active site" description="Proton donor" evidence="6">
    <location>
        <position position="176"/>
    </location>
</feature>
<dbReference type="Proteomes" id="UP000484076">
    <property type="component" value="Unassembled WGS sequence"/>
</dbReference>
<evidence type="ECO:0000256" key="3">
    <source>
        <dbReference type="ARBA" id="ARBA00023235"/>
    </source>
</evidence>
<comment type="caution">
    <text evidence="9">The sequence shown here is derived from an EMBL/GenBank/DDBJ whole genome shotgun (WGS) entry which is preliminary data.</text>
</comment>
<dbReference type="Pfam" id="PF01263">
    <property type="entry name" value="Aldose_epim"/>
    <property type="match status" value="1"/>
</dbReference>
<proteinExistence type="inferred from homology"/>
<keyword evidence="3 5" id="KW-0413">Isomerase</keyword>
<dbReference type="PANTHER" id="PTHR10091">
    <property type="entry name" value="ALDOSE-1-EPIMERASE"/>
    <property type="match status" value="1"/>
</dbReference>
<keyword evidence="10" id="KW-1185">Reference proteome</keyword>
<protein>
    <recommendedName>
        <fullName evidence="5">Aldose 1-epimerase</fullName>
        <ecNumber evidence="5">5.1.3.3</ecNumber>
    </recommendedName>
</protein>
<dbReference type="SUPFAM" id="SSF74650">
    <property type="entry name" value="Galactose mutarotase-like"/>
    <property type="match status" value="1"/>
</dbReference>
<evidence type="ECO:0000256" key="7">
    <source>
        <dbReference type="PIRSR" id="PIRSR005096-2"/>
    </source>
</evidence>
<feature type="binding site" evidence="8">
    <location>
        <begin position="176"/>
        <end position="178"/>
    </location>
    <ligand>
        <name>beta-D-galactose</name>
        <dbReference type="ChEBI" id="CHEBI:27667"/>
    </ligand>
</feature>
<dbReference type="CDD" id="cd09019">
    <property type="entry name" value="galactose_mutarotase_like"/>
    <property type="match status" value="1"/>
</dbReference>
<evidence type="ECO:0000256" key="5">
    <source>
        <dbReference type="PIRNR" id="PIRNR005096"/>
    </source>
</evidence>
<feature type="active site" description="Proton acceptor" evidence="6">
    <location>
        <position position="313"/>
    </location>
</feature>
<dbReference type="InterPro" id="IPR015443">
    <property type="entry name" value="Aldose_1-epimerase"/>
</dbReference>